<sequence length="93" mass="10066">MKILVTGGAGYLGSVLVPELLKHGNEVTVVDNFMFRQNSLIDCCTYDTFSVIRGDCRDENLMAQLVKDKDIIIPLAALVGVPLCSMDVTGTTT</sequence>
<evidence type="ECO:0000313" key="2">
    <source>
        <dbReference type="EMBL" id="GAI53334.1"/>
    </source>
</evidence>
<dbReference type="InterPro" id="IPR036291">
    <property type="entry name" value="NAD(P)-bd_dom_sf"/>
</dbReference>
<accession>X1RCL6</accession>
<feature type="domain" description="NAD-dependent epimerase/dehydratase" evidence="1">
    <location>
        <begin position="3"/>
        <end position="82"/>
    </location>
</feature>
<comment type="caution">
    <text evidence="2">The sequence shown here is derived from an EMBL/GenBank/DDBJ whole genome shotgun (WGS) entry which is preliminary data.</text>
</comment>
<dbReference type="PANTHER" id="PTHR43245">
    <property type="entry name" value="BIFUNCTIONAL POLYMYXIN RESISTANCE PROTEIN ARNA"/>
    <property type="match status" value="1"/>
</dbReference>
<dbReference type="InterPro" id="IPR050177">
    <property type="entry name" value="Lipid_A_modif_metabolic_enz"/>
</dbReference>
<name>X1RCL6_9ZZZZ</name>
<dbReference type="AlphaFoldDB" id="X1RCL6"/>
<evidence type="ECO:0000259" key="1">
    <source>
        <dbReference type="Pfam" id="PF01370"/>
    </source>
</evidence>
<reference evidence="2" key="1">
    <citation type="journal article" date="2014" name="Front. Microbiol.">
        <title>High frequency of phylogenetically diverse reductive dehalogenase-homologous genes in deep subseafloor sedimentary metagenomes.</title>
        <authorList>
            <person name="Kawai M."/>
            <person name="Futagami T."/>
            <person name="Toyoda A."/>
            <person name="Takaki Y."/>
            <person name="Nishi S."/>
            <person name="Hori S."/>
            <person name="Arai W."/>
            <person name="Tsubouchi T."/>
            <person name="Morono Y."/>
            <person name="Uchiyama I."/>
            <person name="Ito T."/>
            <person name="Fujiyama A."/>
            <person name="Inagaki F."/>
            <person name="Takami H."/>
        </authorList>
    </citation>
    <scope>NUCLEOTIDE SEQUENCE</scope>
    <source>
        <strain evidence="2">Expedition CK06-06</strain>
    </source>
</reference>
<proteinExistence type="predicted"/>
<dbReference type="InterPro" id="IPR001509">
    <property type="entry name" value="Epimerase_deHydtase"/>
</dbReference>
<gene>
    <name evidence="2" type="ORF">S06H3_58249</name>
</gene>
<feature type="non-terminal residue" evidence="2">
    <location>
        <position position="93"/>
    </location>
</feature>
<organism evidence="2">
    <name type="scientific">marine sediment metagenome</name>
    <dbReference type="NCBI Taxonomy" id="412755"/>
    <lineage>
        <taxon>unclassified sequences</taxon>
        <taxon>metagenomes</taxon>
        <taxon>ecological metagenomes</taxon>
    </lineage>
</organism>
<dbReference type="Gene3D" id="3.40.50.720">
    <property type="entry name" value="NAD(P)-binding Rossmann-like Domain"/>
    <property type="match status" value="1"/>
</dbReference>
<dbReference type="EMBL" id="BARV01037687">
    <property type="protein sequence ID" value="GAI53334.1"/>
    <property type="molecule type" value="Genomic_DNA"/>
</dbReference>
<dbReference type="Pfam" id="PF01370">
    <property type="entry name" value="Epimerase"/>
    <property type="match status" value="1"/>
</dbReference>
<dbReference type="SUPFAM" id="SSF51735">
    <property type="entry name" value="NAD(P)-binding Rossmann-fold domains"/>
    <property type="match status" value="1"/>
</dbReference>
<dbReference type="PANTHER" id="PTHR43245:SF23">
    <property type="entry name" value="NAD(P)-BINDING DOMAIN-CONTAINING PROTEIN"/>
    <property type="match status" value="1"/>
</dbReference>
<protein>
    <recommendedName>
        <fullName evidence="1">NAD-dependent epimerase/dehydratase domain-containing protein</fullName>
    </recommendedName>
</protein>